<dbReference type="InterPro" id="IPR037523">
    <property type="entry name" value="VOC_core"/>
</dbReference>
<sequence length="151" mass="17872">MIKGLFETHIEVKNLEKAIDFYQNTLGLEMCRTKDDRRLAFFWMGKEKQQMLGLWEKTNGDIAKRHFAFKCEPEWIINESVNFLKNKNLDFRNFLNDGSKRPMVFAWMPAISIYFDDPDGNYLEFIGVLDGKARPEKGIISYDEFLELEKK</sequence>
<protein>
    <submittedName>
        <fullName evidence="2">Glyoxalase</fullName>
    </submittedName>
</protein>
<evidence type="ECO:0000313" key="3">
    <source>
        <dbReference type="Proteomes" id="UP000239068"/>
    </source>
</evidence>
<proteinExistence type="predicted"/>
<dbReference type="PANTHER" id="PTHR21366:SF31">
    <property type="entry name" value="METALLOTHIOL TRANSFERASE FOSB"/>
    <property type="match status" value="1"/>
</dbReference>
<dbReference type="EMBL" id="MSCM01000002">
    <property type="protein sequence ID" value="PQJ76769.1"/>
    <property type="molecule type" value="Genomic_DNA"/>
</dbReference>
<dbReference type="OrthoDB" id="375220at2"/>
<dbReference type="AlphaFoldDB" id="A0A2S7WGN0"/>
<keyword evidence="3" id="KW-1185">Reference proteome</keyword>
<dbReference type="Proteomes" id="UP000239068">
    <property type="component" value="Unassembled WGS sequence"/>
</dbReference>
<dbReference type="SUPFAM" id="SSF54593">
    <property type="entry name" value="Glyoxalase/Bleomycin resistance protein/Dihydroxybiphenyl dioxygenase"/>
    <property type="match status" value="1"/>
</dbReference>
<dbReference type="Pfam" id="PF00903">
    <property type="entry name" value="Glyoxalase"/>
    <property type="match status" value="1"/>
</dbReference>
<evidence type="ECO:0000259" key="1">
    <source>
        <dbReference type="PROSITE" id="PS51819"/>
    </source>
</evidence>
<feature type="domain" description="VOC" evidence="1">
    <location>
        <begin position="4"/>
        <end position="128"/>
    </location>
</feature>
<accession>A0A2S7WGN0</accession>
<gene>
    <name evidence="2" type="ORF">BTO16_12885</name>
</gene>
<dbReference type="InterPro" id="IPR004360">
    <property type="entry name" value="Glyas_Fos-R_dOase_dom"/>
</dbReference>
<dbReference type="Gene3D" id="3.10.180.10">
    <property type="entry name" value="2,3-Dihydroxybiphenyl 1,2-Dioxygenase, domain 1"/>
    <property type="match status" value="1"/>
</dbReference>
<evidence type="ECO:0000313" key="2">
    <source>
        <dbReference type="EMBL" id="PQJ76769.1"/>
    </source>
</evidence>
<dbReference type="PANTHER" id="PTHR21366">
    <property type="entry name" value="GLYOXALASE FAMILY PROTEIN"/>
    <property type="match status" value="1"/>
</dbReference>
<name>A0A2S7WGN0_9FLAO</name>
<dbReference type="InterPro" id="IPR050383">
    <property type="entry name" value="GlyoxalaseI/FosfomycinResist"/>
</dbReference>
<organism evidence="2 3">
    <name type="scientific">Polaribacter glomeratus</name>
    <dbReference type="NCBI Taxonomy" id="102"/>
    <lineage>
        <taxon>Bacteria</taxon>
        <taxon>Pseudomonadati</taxon>
        <taxon>Bacteroidota</taxon>
        <taxon>Flavobacteriia</taxon>
        <taxon>Flavobacteriales</taxon>
        <taxon>Flavobacteriaceae</taxon>
    </lineage>
</organism>
<dbReference type="RefSeq" id="WP_105022085.1">
    <property type="nucleotide sequence ID" value="NZ_MSCM01000002.1"/>
</dbReference>
<reference evidence="2 3" key="1">
    <citation type="submission" date="2016-12" db="EMBL/GenBank/DDBJ databases">
        <title>Trade-off between light-utilization and light-protection in marine flavobacteria.</title>
        <authorList>
            <person name="Kumagai Y."/>
            <person name="Yoshizawa S."/>
            <person name="Kogure K."/>
            <person name="Iwasaki W."/>
        </authorList>
    </citation>
    <scope>NUCLEOTIDE SEQUENCE [LARGE SCALE GENOMIC DNA]</scope>
    <source>
        <strain evidence="2 3">ATCC 43844</strain>
    </source>
</reference>
<dbReference type="InterPro" id="IPR029068">
    <property type="entry name" value="Glyas_Bleomycin-R_OHBP_Dase"/>
</dbReference>
<comment type="caution">
    <text evidence="2">The sequence shown here is derived from an EMBL/GenBank/DDBJ whole genome shotgun (WGS) entry which is preliminary data.</text>
</comment>
<dbReference type="PROSITE" id="PS51819">
    <property type="entry name" value="VOC"/>
    <property type="match status" value="1"/>
</dbReference>